<reference evidence="2" key="1">
    <citation type="submission" date="2021-02" db="EMBL/GenBank/DDBJ databases">
        <title>Metagenome analyses of Stigonema ocellatum DSM 106950, Chlorogloea purpurea SAG 13.99 and Gomphosphaeria aponina DSM 107014.</title>
        <authorList>
            <person name="Marter P."/>
            <person name="Huang S."/>
        </authorList>
    </citation>
    <scope>NUCLEOTIDE SEQUENCE</scope>
    <source>
        <strain evidence="2">JP213</strain>
    </source>
</reference>
<gene>
    <name evidence="2" type="ORF">DSM107014_11120</name>
</gene>
<organism evidence="2 3">
    <name type="scientific">Gomphosphaeria aponina SAG 52.96 = DSM 107014</name>
    <dbReference type="NCBI Taxonomy" id="1521640"/>
    <lineage>
        <taxon>Bacteria</taxon>
        <taxon>Bacillati</taxon>
        <taxon>Cyanobacteriota</taxon>
        <taxon>Cyanophyceae</taxon>
        <taxon>Oscillatoriophycideae</taxon>
        <taxon>Chroococcales</taxon>
        <taxon>Gomphosphaeriaceae</taxon>
        <taxon>Gomphosphaeria</taxon>
    </lineage>
</organism>
<dbReference type="Proteomes" id="UP000767446">
    <property type="component" value="Unassembled WGS sequence"/>
</dbReference>
<evidence type="ECO:0000313" key="2">
    <source>
        <dbReference type="EMBL" id="MBR8828430.1"/>
    </source>
</evidence>
<dbReference type="EMBL" id="JADQBC010000069">
    <property type="protein sequence ID" value="MBR8828430.1"/>
    <property type="molecule type" value="Genomic_DNA"/>
</dbReference>
<dbReference type="AlphaFoldDB" id="A0A941JV76"/>
<name>A0A941JV76_9CHRO</name>
<sequence>MDNVADEEVLYRCVFYGKNNYKIDENNEIRVSSQAFTDRNQRPSVDRASLCNNNPKYSQKDSKDGVVSLITRDVRLIDTVIQNDKKGKEEFTYKIDVKSRPLDENHAHAQIEPNPEYRNKTPFRKLLERLAYLANQRGWEIPPSRD</sequence>
<protein>
    <submittedName>
        <fullName evidence="2">Uncharacterized protein</fullName>
    </submittedName>
</protein>
<evidence type="ECO:0000313" key="3">
    <source>
        <dbReference type="Proteomes" id="UP000767446"/>
    </source>
</evidence>
<proteinExistence type="predicted"/>
<feature type="region of interest" description="Disordered" evidence="1">
    <location>
        <begin position="34"/>
        <end position="63"/>
    </location>
</feature>
<comment type="caution">
    <text evidence="2">The sequence shown here is derived from an EMBL/GenBank/DDBJ whole genome shotgun (WGS) entry which is preliminary data.</text>
</comment>
<evidence type="ECO:0000256" key="1">
    <source>
        <dbReference type="SAM" id="MobiDB-lite"/>
    </source>
</evidence>
<accession>A0A941JV76</accession>